<feature type="region of interest" description="Disordered" evidence="1">
    <location>
        <begin position="69"/>
        <end position="100"/>
    </location>
</feature>
<keyword evidence="3" id="KW-1185">Reference proteome</keyword>
<protein>
    <submittedName>
        <fullName evidence="2">Uncharacterized protein</fullName>
    </submittedName>
</protein>
<name>A0A843TCB7_COLES</name>
<dbReference type="AlphaFoldDB" id="A0A843TCB7"/>
<gene>
    <name evidence="2" type="ORF">Taro_001845</name>
</gene>
<evidence type="ECO:0000256" key="1">
    <source>
        <dbReference type="SAM" id="MobiDB-lite"/>
    </source>
</evidence>
<feature type="non-terminal residue" evidence="2">
    <location>
        <position position="1"/>
    </location>
</feature>
<accession>A0A843TCB7</accession>
<proteinExistence type="predicted"/>
<evidence type="ECO:0000313" key="3">
    <source>
        <dbReference type="Proteomes" id="UP000652761"/>
    </source>
</evidence>
<comment type="caution">
    <text evidence="2">The sequence shown here is derived from an EMBL/GenBank/DDBJ whole genome shotgun (WGS) entry which is preliminary data.</text>
</comment>
<feature type="region of interest" description="Disordered" evidence="1">
    <location>
        <begin position="1"/>
        <end position="32"/>
    </location>
</feature>
<reference evidence="2" key="1">
    <citation type="submission" date="2017-07" db="EMBL/GenBank/DDBJ databases">
        <title>Taro Niue Genome Assembly and Annotation.</title>
        <authorList>
            <person name="Atibalentja N."/>
            <person name="Keating K."/>
            <person name="Fields C.J."/>
        </authorList>
    </citation>
    <scope>NUCLEOTIDE SEQUENCE</scope>
    <source>
        <strain evidence="2">Niue_2</strain>
        <tissue evidence="2">Leaf</tissue>
    </source>
</reference>
<evidence type="ECO:0000313" key="2">
    <source>
        <dbReference type="EMBL" id="MQL69548.1"/>
    </source>
</evidence>
<organism evidence="2 3">
    <name type="scientific">Colocasia esculenta</name>
    <name type="common">Wild taro</name>
    <name type="synonym">Arum esculentum</name>
    <dbReference type="NCBI Taxonomy" id="4460"/>
    <lineage>
        <taxon>Eukaryota</taxon>
        <taxon>Viridiplantae</taxon>
        <taxon>Streptophyta</taxon>
        <taxon>Embryophyta</taxon>
        <taxon>Tracheophyta</taxon>
        <taxon>Spermatophyta</taxon>
        <taxon>Magnoliopsida</taxon>
        <taxon>Liliopsida</taxon>
        <taxon>Araceae</taxon>
        <taxon>Aroideae</taxon>
        <taxon>Colocasieae</taxon>
        <taxon>Colocasia</taxon>
    </lineage>
</organism>
<dbReference type="Proteomes" id="UP000652761">
    <property type="component" value="Unassembled WGS sequence"/>
</dbReference>
<feature type="compositionally biased region" description="Polar residues" evidence="1">
    <location>
        <begin position="90"/>
        <end position="100"/>
    </location>
</feature>
<sequence length="100" mass="10944">SYQGSSPTSERVRISCNPPVHVQPSASSHANCTTPRRFPAQFSDAARSTLVQLLLGTYWKLQRLGGSKLGQEGMSWRQPPCRQQQPPPSASTSTAAKFMQ</sequence>
<dbReference type="EMBL" id="NMUH01000040">
    <property type="protein sequence ID" value="MQL69548.1"/>
    <property type="molecule type" value="Genomic_DNA"/>
</dbReference>